<evidence type="ECO:0000313" key="5">
    <source>
        <dbReference type="EMBL" id="MBD3141935.1"/>
    </source>
</evidence>
<keyword evidence="1 2" id="KW-0238">DNA-binding</keyword>
<feature type="region of interest" description="Disordered" evidence="3">
    <location>
        <begin position="177"/>
        <end position="234"/>
    </location>
</feature>
<evidence type="ECO:0000313" key="6">
    <source>
        <dbReference type="Proteomes" id="UP000653231"/>
    </source>
</evidence>
<name>A0ABR8KT62_9ACTN</name>
<dbReference type="SUPFAM" id="SSF46689">
    <property type="entry name" value="Homeodomain-like"/>
    <property type="match status" value="1"/>
</dbReference>
<dbReference type="PRINTS" id="PR00455">
    <property type="entry name" value="HTHTETR"/>
</dbReference>
<dbReference type="InterPro" id="IPR001647">
    <property type="entry name" value="HTH_TetR"/>
</dbReference>
<feature type="compositionally biased region" description="Basic and acidic residues" evidence="3">
    <location>
        <begin position="220"/>
        <end position="231"/>
    </location>
</feature>
<feature type="compositionally biased region" description="Low complexity" evidence="3">
    <location>
        <begin position="182"/>
        <end position="194"/>
    </location>
</feature>
<dbReference type="EMBL" id="JACXRZ010000002">
    <property type="protein sequence ID" value="MBD3141935.1"/>
    <property type="molecule type" value="Genomic_DNA"/>
</dbReference>
<dbReference type="Gene3D" id="1.10.357.10">
    <property type="entry name" value="Tetracycline Repressor, domain 2"/>
    <property type="match status" value="1"/>
</dbReference>
<organism evidence="5 6">
    <name type="scientific">Microbispora bryophytorum subsp. camponoti</name>
    <dbReference type="NCBI Taxonomy" id="1677852"/>
    <lineage>
        <taxon>Bacteria</taxon>
        <taxon>Bacillati</taxon>
        <taxon>Actinomycetota</taxon>
        <taxon>Actinomycetes</taxon>
        <taxon>Streptosporangiales</taxon>
        <taxon>Streptosporangiaceae</taxon>
        <taxon>Microbispora</taxon>
    </lineage>
</organism>
<feature type="domain" description="HTH tetR-type" evidence="4">
    <location>
        <begin position="14"/>
        <end position="74"/>
    </location>
</feature>
<sequence>MPRISAATVADHRANQHAALLEAAREILAAEGVHALTPAAVGARIGLARSSVYRYFASTADILAQLVEDAFPRWSARLRAAIAPAGPDDSLPGRIRTYGRTALDFVGSPDYALIPALQAIGLPGECRVRVDEMHGALIAPLADALREAGADHPALRAELAWGVLRAGARRLMPDAAAHDPAAHNPTAHNPAAHDPVAHDPAAHNPGAHDPAAHAPAAHDAAAHDAAAHDPEPAATADDIIEITLDVLARTLR</sequence>
<protein>
    <submittedName>
        <fullName evidence="5">Helix-turn-helix transcriptional regulator</fullName>
    </submittedName>
</protein>
<evidence type="ECO:0000256" key="1">
    <source>
        <dbReference type="ARBA" id="ARBA00023125"/>
    </source>
</evidence>
<gene>
    <name evidence="5" type="ORF">IEQ31_01840</name>
</gene>
<accession>A0ABR8KT62</accession>
<dbReference type="RefSeq" id="WP_191049777.1">
    <property type="nucleotide sequence ID" value="NZ_JACXRZ010000002.1"/>
</dbReference>
<proteinExistence type="predicted"/>
<reference evidence="5 6" key="1">
    <citation type="submission" date="2020-09" db="EMBL/GenBank/DDBJ databases">
        <title>Actinomycete isolated from the Camponotus japonicus Mayr.</title>
        <authorList>
            <person name="Gong X."/>
        </authorList>
    </citation>
    <scope>NUCLEOTIDE SEQUENCE [LARGE SCALE GENOMIC DNA]</scope>
    <source>
        <strain evidence="5 6">2C-HV3</strain>
    </source>
</reference>
<evidence type="ECO:0000259" key="4">
    <source>
        <dbReference type="PROSITE" id="PS50977"/>
    </source>
</evidence>
<dbReference type="Pfam" id="PF00440">
    <property type="entry name" value="TetR_N"/>
    <property type="match status" value="1"/>
</dbReference>
<feature type="DNA-binding region" description="H-T-H motif" evidence="2">
    <location>
        <begin position="37"/>
        <end position="56"/>
    </location>
</feature>
<dbReference type="Proteomes" id="UP000653231">
    <property type="component" value="Unassembled WGS sequence"/>
</dbReference>
<keyword evidence="6" id="KW-1185">Reference proteome</keyword>
<evidence type="ECO:0000256" key="2">
    <source>
        <dbReference type="PROSITE-ProRule" id="PRU00335"/>
    </source>
</evidence>
<dbReference type="PROSITE" id="PS50977">
    <property type="entry name" value="HTH_TETR_2"/>
    <property type="match status" value="1"/>
</dbReference>
<dbReference type="InterPro" id="IPR009057">
    <property type="entry name" value="Homeodomain-like_sf"/>
</dbReference>
<comment type="caution">
    <text evidence="5">The sequence shown here is derived from an EMBL/GenBank/DDBJ whole genome shotgun (WGS) entry which is preliminary data.</text>
</comment>
<evidence type="ECO:0000256" key="3">
    <source>
        <dbReference type="SAM" id="MobiDB-lite"/>
    </source>
</evidence>
<feature type="compositionally biased region" description="Low complexity" evidence="3">
    <location>
        <begin position="202"/>
        <end position="219"/>
    </location>
</feature>